<feature type="transmembrane region" description="Helical" evidence="6">
    <location>
        <begin position="66"/>
        <end position="87"/>
    </location>
</feature>
<evidence type="ECO:0000256" key="2">
    <source>
        <dbReference type="ARBA" id="ARBA00029447"/>
    </source>
</evidence>
<keyword evidence="1 3" id="KW-0807">Transducer</keyword>
<dbReference type="Gene3D" id="6.10.340.10">
    <property type="match status" value="1"/>
</dbReference>
<dbReference type="SUPFAM" id="SSF158472">
    <property type="entry name" value="HAMP domain-like"/>
    <property type="match status" value="1"/>
</dbReference>
<evidence type="ECO:0000259" key="7">
    <source>
        <dbReference type="PROSITE" id="PS50111"/>
    </source>
</evidence>
<feature type="domain" description="Methyl-accepting transducer" evidence="7">
    <location>
        <begin position="270"/>
        <end position="430"/>
    </location>
</feature>
<dbReference type="SMART" id="SM00304">
    <property type="entry name" value="HAMP"/>
    <property type="match status" value="3"/>
</dbReference>
<evidence type="ECO:0000256" key="1">
    <source>
        <dbReference type="ARBA" id="ARBA00023224"/>
    </source>
</evidence>
<dbReference type="AlphaFoldDB" id="A0ABD5VYU5"/>
<dbReference type="Pfam" id="PF00015">
    <property type="entry name" value="MCPsignal"/>
    <property type="match status" value="1"/>
</dbReference>
<keyword evidence="6" id="KW-1133">Transmembrane helix</keyword>
<dbReference type="InterPro" id="IPR003660">
    <property type="entry name" value="HAMP_dom"/>
</dbReference>
<dbReference type="PROSITE" id="PS50111">
    <property type="entry name" value="CHEMOTAXIS_TRANSDUC_2"/>
    <property type="match status" value="1"/>
</dbReference>
<accession>A0ABD5VYU5</accession>
<dbReference type="GO" id="GO:0007165">
    <property type="term" value="P:signal transduction"/>
    <property type="evidence" value="ECO:0007669"/>
    <property type="project" value="UniProtKB-KW"/>
</dbReference>
<comment type="caution">
    <text evidence="9">The sequence shown here is derived from an EMBL/GenBank/DDBJ whole genome shotgun (WGS) entry which is preliminary data.</text>
</comment>
<dbReference type="Gene3D" id="1.10.287.950">
    <property type="entry name" value="Methyl-accepting chemotaxis protein"/>
    <property type="match status" value="1"/>
</dbReference>
<dbReference type="PRINTS" id="PR00260">
    <property type="entry name" value="CHEMTRNSDUCR"/>
</dbReference>
<keyword evidence="10" id="KW-1185">Reference proteome</keyword>
<proteinExistence type="inferred from homology"/>
<comment type="similarity">
    <text evidence="2">Belongs to the methyl-accepting chemotaxis (MCP) protein family.</text>
</comment>
<gene>
    <name evidence="9" type="ORF">ACFQQG_03610</name>
</gene>
<evidence type="ECO:0000313" key="9">
    <source>
        <dbReference type="EMBL" id="MFC7057424.1"/>
    </source>
</evidence>
<evidence type="ECO:0000256" key="4">
    <source>
        <dbReference type="SAM" id="Coils"/>
    </source>
</evidence>
<keyword evidence="4" id="KW-0175">Coiled coil</keyword>
<evidence type="ECO:0000256" key="3">
    <source>
        <dbReference type="PROSITE-ProRule" id="PRU00284"/>
    </source>
</evidence>
<keyword evidence="6" id="KW-0472">Membrane</keyword>
<reference evidence="9 10" key="1">
    <citation type="journal article" date="2019" name="Int. J. Syst. Evol. Microbiol.">
        <title>The Global Catalogue of Microorganisms (GCM) 10K type strain sequencing project: providing services to taxonomists for standard genome sequencing and annotation.</title>
        <authorList>
            <consortium name="The Broad Institute Genomics Platform"/>
            <consortium name="The Broad Institute Genome Sequencing Center for Infectious Disease"/>
            <person name="Wu L."/>
            <person name="Ma J."/>
        </authorList>
    </citation>
    <scope>NUCLEOTIDE SEQUENCE [LARGE SCALE GENOMIC DNA]</scope>
    <source>
        <strain evidence="9 10">JCM 30072</strain>
    </source>
</reference>
<feature type="transmembrane region" description="Helical" evidence="6">
    <location>
        <begin position="39"/>
        <end position="60"/>
    </location>
</feature>
<dbReference type="CDD" id="cd06225">
    <property type="entry name" value="HAMP"/>
    <property type="match status" value="1"/>
</dbReference>
<dbReference type="InterPro" id="IPR004089">
    <property type="entry name" value="MCPsignal_dom"/>
</dbReference>
<evidence type="ECO:0000256" key="6">
    <source>
        <dbReference type="SAM" id="Phobius"/>
    </source>
</evidence>
<dbReference type="EMBL" id="JBHSZI010000001">
    <property type="protein sequence ID" value="MFC7057424.1"/>
    <property type="molecule type" value="Genomic_DNA"/>
</dbReference>
<feature type="compositionally biased region" description="Polar residues" evidence="5">
    <location>
        <begin position="452"/>
        <end position="463"/>
    </location>
</feature>
<evidence type="ECO:0000256" key="5">
    <source>
        <dbReference type="SAM" id="MobiDB-lite"/>
    </source>
</evidence>
<dbReference type="InterPro" id="IPR004090">
    <property type="entry name" value="Chemotax_Me-accpt_rcpt"/>
</dbReference>
<organism evidence="9 10">
    <name type="scientific">Halovenus salina</name>
    <dbReference type="NCBI Taxonomy" id="1510225"/>
    <lineage>
        <taxon>Archaea</taxon>
        <taxon>Methanobacteriati</taxon>
        <taxon>Methanobacteriota</taxon>
        <taxon>Stenosarchaea group</taxon>
        <taxon>Halobacteria</taxon>
        <taxon>Halobacteriales</taxon>
        <taxon>Haloarculaceae</taxon>
        <taxon>Halovenus</taxon>
    </lineage>
</organism>
<dbReference type="PANTHER" id="PTHR32089">
    <property type="entry name" value="METHYL-ACCEPTING CHEMOTAXIS PROTEIN MCPB"/>
    <property type="match status" value="1"/>
</dbReference>
<dbReference type="SUPFAM" id="SSF58104">
    <property type="entry name" value="Methyl-accepting chemotaxis protein (MCP) signaling domain"/>
    <property type="match status" value="2"/>
</dbReference>
<evidence type="ECO:0000259" key="8">
    <source>
        <dbReference type="PROSITE" id="PS50885"/>
    </source>
</evidence>
<feature type="coiled-coil region" evidence="4">
    <location>
        <begin position="169"/>
        <end position="203"/>
    </location>
</feature>
<name>A0ABD5VYU5_9EURY</name>
<feature type="region of interest" description="Disordered" evidence="5">
    <location>
        <begin position="420"/>
        <end position="463"/>
    </location>
</feature>
<dbReference type="Proteomes" id="UP001596445">
    <property type="component" value="Unassembled WGS sequence"/>
</dbReference>
<dbReference type="SMART" id="SM00283">
    <property type="entry name" value="MA"/>
    <property type="match status" value="1"/>
</dbReference>
<feature type="domain" description="HAMP" evidence="8">
    <location>
        <begin position="89"/>
        <end position="142"/>
    </location>
</feature>
<dbReference type="PROSITE" id="PS50885">
    <property type="entry name" value="HAMP"/>
    <property type="match status" value="1"/>
</dbReference>
<dbReference type="PANTHER" id="PTHR32089:SF112">
    <property type="entry name" value="LYSOZYME-LIKE PROTEIN-RELATED"/>
    <property type="match status" value="1"/>
</dbReference>
<keyword evidence="6" id="KW-0812">Transmembrane</keyword>
<sequence length="463" mass="50438">MSTASRSGQRTQPLRQRYEDLLWWVMDRLSVTESVERKVVAAVLLQFGATVALFMSPFVLSGMVLYGFSAVVFGAAIVALVNTLLIVRQDFTGPILELDEAARKIADGELDVTIEQSDQRDEIGSLTNAFVEMQAYLVTVSEQADALARQEFDDEVLDEDVPGAFGESLGEMADSLESYTAELEEMTTELEARSERLEGLVEAFGDAARQARDGDLTATIETESLDVRDENYRELIEVYNELIETLGETVQEVKEFAEDVSAESDSAAVQMGEIDDASDQVARSTQEISNGAAEQTEDLQTVAAEMNRLSATVEEIAASADEAAATASHAAEQSHQGRKSAEVAIEELDQLEAGIGRTATAVESLVDQIDEIDEIVSFIEDVAEQTNLLALNAGIEAARAGEAGDGFAVVADEVKQLAEETQDSAGDIQGRSRKFSRPRQRPSKTFGRWNGRCQTAWGQSRRH</sequence>
<dbReference type="Pfam" id="PF00672">
    <property type="entry name" value="HAMP"/>
    <property type="match status" value="1"/>
</dbReference>
<protein>
    <submittedName>
        <fullName evidence="9">Methyl-accepting chemotaxis protein</fullName>
    </submittedName>
</protein>
<evidence type="ECO:0000313" key="10">
    <source>
        <dbReference type="Proteomes" id="UP001596445"/>
    </source>
</evidence>
<feature type="compositionally biased region" description="Basic residues" evidence="5">
    <location>
        <begin position="431"/>
        <end position="442"/>
    </location>
</feature>